<keyword evidence="1" id="KW-0812">Transmembrane</keyword>
<reference evidence="2 3" key="1">
    <citation type="submission" date="2020-07" db="EMBL/GenBank/DDBJ databases">
        <title>Genomic Encyclopedia of Type Strains, Phase IV (KMG-V): Genome sequencing to study the core and pangenomes of soil and plant-associated prokaryotes.</title>
        <authorList>
            <person name="Whitman W."/>
        </authorList>
    </citation>
    <scope>NUCLEOTIDE SEQUENCE [LARGE SCALE GENOMIC DNA]</scope>
    <source>
        <strain evidence="2 3">M8UP30</strain>
    </source>
</reference>
<gene>
    <name evidence="2" type="ORF">HDF12_001314</name>
</gene>
<dbReference type="EMBL" id="JACCCV010000001">
    <property type="protein sequence ID" value="NYF50949.1"/>
    <property type="molecule type" value="Genomic_DNA"/>
</dbReference>
<evidence type="ECO:0000313" key="2">
    <source>
        <dbReference type="EMBL" id="NYF50949.1"/>
    </source>
</evidence>
<evidence type="ECO:0000256" key="1">
    <source>
        <dbReference type="SAM" id="Phobius"/>
    </source>
</evidence>
<comment type="caution">
    <text evidence="2">The sequence shown here is derived from an EMBL/GenBank/DDBJ whole genome shotgun (WGS) entry which is preliminary data.</text>
</comment>
<dbReference type="AlphaFoldDB" id="A0A7Y9NKC4"/>
<sequence length="42" mass="4545">MRIVSPHLGAASAFSGIILFIGLALILLESATRYSRRQSLSK</sequence>
<organism evidence="2 3">
    <name type="scientific">Tunturiibacter lichenicola</name>
    <dbReference type="NCBI Taxonomy" id="2051959"/>
    <lineage>
        <taxon>Bacteria</taxon>
        <taxon>Pseudomonadati</taxon>
        <taxon>Acidobacteriota</taxon>
        <taxon>Terriglobia</taxon>
        <taxon>Terriglobales</taxon>
        <taxon>Acidobacteriaceae</taxon>
        <taxon>Tunturiibacter</taxon>
    </lineage>
</organism>
<accession>A0A7Y9NKC4</accession>
<name>A0A7Y9NKC4_9BACT</name>
<feature type="transmembrane region" description="Helical" evidence="1">
    <location>
        <begin position="6"/>
        <end position="28"/>
    </location>
</feature>
<keyword evidence="1" id="KW-1133">Transmembrane helix</keyword>
<keyword evidence="1" id="KW-0472">Membrane</keyword>
<protein>
    <submittedName>
        <fullName evidence="2">Preprotein translocase subunit SecD</fullName>
    </submittedName>
</protein>
<evidence type="ECO:0000313" key="3">
    <source>
        <dbReference type="Proteomes" id="UP000534186"/>
    </source>
</evidence>
<proteinExistence type="predicted"/>
<dbReference type="Proteomes" id="UP000534186">
    <property type="component" value="Unassembled WGS sequence"/>
</dbReference>